<reference evidence="11 12" key="1">
    <citation type="submission" date="2017-03" db="EMBL/GenBank/DDBJ databases">
        <title>Genome of the blue death feigning beetle - Asbolus verrucosus.</title>
        <authorList>
            <person name="Rider S.D."/>
        </authorList>
    </citation>
    <scope>NUCLEOTIDE SEQUENCE [LARGE SCALE GENOMIC DNA]</scope>
    <source>
        <strain evidence="11">Butters</strain>
        <tissue evidence="11">Head and leg muscle</tissue>
    </source>
</reference>
<feature type="domain" description="Pre-rRNA-processing protein Ipi1 N-terminal" evidence="10">
    <location>
        <begin position="131"/>
        <end position="225"/>
    </location>
</feature>
<dbReference type="FunFam" id="3.90.550.50:FF:000028">
    <property type="entry name" value="Hexosyltransferase"/>
    <property type="match status" value="1"/>
</dbReference>
<keyword evidence="12" id="KW-1185">Reference proteome</keyword>
<keyword evidence="8" id="KW-0333">Golgi apparatus</keyword>
<comment type="subcellular location">
    <subcellularLocation>
        <location evidence="1">Golgi apparatus membrane</location>
        <topology evidence="1">Single-pass type II membrane protein</topology>
    </subcellularLocation>
</comment>
<evidence type="ECO:0000256" key="2">
    <source>
        <dbReference type="ARBA" id="ARBA00008661"/>
    </source>
</evidence>
<keyword evidence="7" id="KW-1133">Transmembrane helix</keyword>
<evidence type="ECO:0000256" key="6">
    <source>
        <dbReference type="ARBA" id="ARBA00022968"/>
    </source>
</evidence>
<dbReference type="Pfam" id="PF12333">
    <property type="entry name" value="Ipi1_N"/>
    <property type="match status" value="1"/>
</dbReference>
<dbReference type="Pfam" id="PF01762">
    <property type="entry name" value="Galactosyl_T"/>
    <property type="match status" value="1"/>
</dbReference>
<feature type="non-terminal residue" evidence="11">
    <location>
        <position position="802"/>
    </location>
</feature>
<dbReference type="Gene3D" id="3.90.550.50">
    <property type="match status" value="1"/>
</dbReference>
<keyword evidence="4 11" id="KW-0808">Transferase</keyword>
<keyword evidence="5" id="KW-0812">Transmembrane</keyword>
<evidence type="ECO:0000313" key="12">
    <source>
        <dbReference type="Proteomes" id="UP000292052"/>
    </source>
</evidence>
<sequence>MGKNHRLKKKLKSERAKVHIKSKTKFLPKGQNITDTTFKIKPIVLQEQLKEKDKSLLLSKRKLSVTELVVKLKHYNDTVKVEACQELKDMIKKHSAEIIQTYLSLIIQTLSTLIQDRERKVRKASVPTFKLEAFFNHILINLKCAMTNIDKNIQEDSLLLLDALLEHKPLLIAENFEKIFPDFLTLISKLRSQATPDRTLTLNLGSKLTSVKWRIKVLSRLYAILDIIIKSGNDKNEMSHSEGVKPIFQKASESCFIPIYKNIKPYETCSFNFFKSNDNRSQVLDTQVTVLIPLLYETWLEVVPEKSSKQKLQEPTVLTEESGAIFSCVVNILNLLHEYCQLNATHKIFSSAEAARFLDHLLCNFPYSQQCLQSQNYLNSTNIKYFVKILNEILLKNPKLWHRFGVNVAEIMENLISFYDGGSVPENSRNDILEILTYSDVQFRYEKQQEWLGKLPNCLCEDKISAKLVNVILNLCKQNHKPTQEAIKNSLKCILVTFSLNGITKSKSIELESDNQPEWEDASDLGNNFKMKLFNLTFKYTIKANPCLSHNKKIFAVIIVTSHYNNVETRSAMRRAFSHKDLENLNLKRVFLLGEAPNSVYLKQESILDESKRFGDIIQGNFLEAYRNLTYKHIMGLKWVSEHCQTAKYVIKMDDDIVVNIEKTVRLLNDISLSKSLMAGYILRDMLPIREPANKWYVTKEEYRHSKYPPFVSGWFYVTTPKIAGKLVFLSHYFDYFWIDDVYVTGILTQKLRIKLYDLKKYFTLYPEFLQCCMNDIQKRLDCDILVGPNGGDNNLFYEFNK</sequence>
<dbReference type="InterPro" id="IPR002659">
    <property type="entry name" value="Glyco_trans_31"/>
</dbReference>
<gene>
    <name evidence="11" type="ORF">BDFB_006477</name>
</gene>
<dbReference type="Proteomes" id="UP000292052">
    <property type="component" value="Unassembled WGS sequence"/>
</dbReference>
<protein>
    <submittedName>
        <fullName evidence="11">Beta-1,3-galactosyltransferase 5</fullName>
    </submittedName>
</protein>
<dbReference type="GO" id="GO:0016758">
    <property type="term" value="F:hexosyltransferase activity"/>
    <property type="evidence" value="ECO:0007669"/>
    <property type="project" value="InterPro"/>
</dbReference>
<keyword evidence="9" id="KW-0472">Membrane</keyword>
<comment type="similarity">
    <text evidence="2">Belongs to the glycosyltransferase 31 family.</text>
</comment>
<organism evidence="11 12">
    <name type="scientific">Asbolus verrucosus</name>
    <name type="common">Desert ironclad beetle</name>
    <dbReference type="NCBI Taxonomy" id="1661398"/>
    <lineage>
        <taxon>Eukaryota</taxon>
        <taxon>Metazoa</taxon>
        <taxon>Ecdysozoa</taxon>
        <taxon>Arthropoda</taxon>
        <taxon>Hexapoda</taxon>
        <taxon>Insecta</taxon>
        <taxon>Pterygota</taxon>
        <taxon>Neoptera</taxon>
        <taxon>Endopterygota</taxon>
        <taxon>Coleoptera</taxon>
        <taxon>Polyphaga</taxon>
        <taxon>Cucujiformia</taxon>
        <taxon>Tenebrionidae</taxon>
        <taxon>Pimeliinae</taxon>
        <taxon>Asbolus</taxon>
    </lineage>
</organism>
<dbReference type="InterPro" id="IPR024679">
    <property type="entry name" value="Ipi1_N"/>
</dbReference>
<evidence type="ECO:0000259" key="10">
    <source>
        <dbReference type="Pfam" id="PF12333"/>
    </source>
</evidence>
<evidence type="ECO:0000256" key="8">
    <source>
        <dbReference type="ARBA" id="ARBA00023034"/>
    </source>
</evidence>
<dbReference type="GO" id="GO:0006493">
    <property type="term" value="P:protein O-linked glycosylation"/>
    <property type="evidence" value="ECO:0007669"/>
    <property type="project" value="TreeGrafter"/>
</dbReference>
<dbReference type="InterPro" id="IPR011989">
    <property type="entry name" value="ARM-like"/>
</dbReference>
<evidence type="ECO:0000256" key="1">
    <source>
        <dbReference type="ARBA" id="ARBA00004323"/>
    </source>
</evidence>
<dbReference type="PANTHER" id="PTHR11214:SF235">
    <property type="entry name" value="HEXOSYLTRANSFERASE"/>
    <property type="match status" value="1"/>
</dbReference>
<accession>A0A482VDL4</accession>
<dbReference type="SUPFAM" id="SSF48371">
    <property type="entry name" value="ARM repeat"/>
    <property type="match status" value="1"/>
</dbReference>
<name>A0A482VDL4_ASBVE</name>
<keyword evidence="3 11" id="KW-0328">Glycosyltransferase</keyword>
<proteinExistence type="inferred from homology"/>
<evidence type="ECO:0000256" key="7">
    <source>
        <dbReference type="ARBA" id="ARBA00022989"/>
    </source>
</evidence>
<dbReference type="OrthoDB" id="2139606at2759"/>
<evidence type="ECO:0000256" key="9">
    <source>
        <dbReference type="ARBA" id="ARBA00023136"/>
    </source>
</evidence>
<dbReference type="GO" id="GO:0000139">
    <property type="term" value="C:Golgi membrane"/>
    <property type="evidence" value="ECO:0007669"/>
    <property type="project" value="UniProtKB-SubCell"/>
</dbReference>
<evidence type="ECO:0000313" key="11">
    <source>
        <dbReference type="EMBL" id="RZB41646.1"/>
    </source>
</evidence>
<keyword evidence="6" id="KW-0735">Signal-anchor</keyword>
<dbReference type="InterPro" id="IPR016024">
    <property type="entry name" value="ARM-type_fold"/>
</dbReference>
<evidence type="ECO:0000256" key="4">
    <source>
        <dbReference type="ARBA" id="ARBA00022679"/>
    </source>
</evidence>
<dbReference type="Gene3D" id="1.25.10.10">
    <property type="entry name" value="Leucine-rich Repeat Variant"/>
    <property type="match status" value="1"/>
</dbReference>
<dbReference type="AlphaFoldDB" id="A0A482VDL4"/>
<evidence type="ECO:0000256" key="5">
    <source>
        <dbReference type="ARBA" id="ARBA00022692"/>
    </source>
</evidence>
<evidence type="ECO:0000256" key="3">
    <source>
        <dbReference type="ARBA" id="ARBA00022676"/>
    </source>
</evidence>
<comment type="caution">
    <text evidence="11">The sequence shown here is derived from an EMBL/GenBank/DDBJ whole genome shotgun (WGS) entry which is preliminary data.</text>
</comment>
<dbReference type="PANTHER" id="PTHR11214">
    <property type="entry name" value="BETA-1,3-N-ACETYLGLUCOSAMINYLTRANSFERASE"/>
    <property type="match status" value="1"/>
</dbReference>
<dbReference type="EMBL" id="QDEB01112518">
    <property type="protein sequence ID" value="RZB41646.1"/>
    <property type="molecule type" value="Genomic_DNA"/>
</dbReference>